<feature type="transmembrane region" description="Helical" evidence="2">
    <location>
        <begin position="85"/>
        <end position="105"/>
    </location>
</feature>
<dbReference type="InParanoid" id="A0A0D1YXK2"/>
<dbReference type="GeneID" id="27311915"/>
<evidence type="ECO:0000313" key="6">
    <source>
        <dbReference type="EMBL" id="KIW05432.1"/>
    </source>
</evidence>
<gene>
    <name evidence="6" type="ORF">PV09_03942</name>
</gene>
<feature type="region of interest" description="Disordered" evidence="1">
    <location>
        <begin position="729"/>
        <end position="759"/>
    </location>
</feature>
<dbReference type="Pfam" id="PF26153">
    <property type="entry name" value="LEA-2L_5"/>
    <property type="match status" value="1"/>
</dbReference>
<dbReference type="GO" id="GO:0000329">
    <property type="term" value="C:fungal-type vacuole membrane"/>
    <property type="evidence" value="ECO:0007669"/>
    <property type="project" value="InterPro"/>
</dbReference>
<dbReference type="InterPro" id="IPR046368">
    <property type="entry name" value="Tag1"/>
</dbReference>
<evidence type="ECO:0000256" key="2">
    <source>
        <dbReference type="SAM" id="Phobius"/>
    </source>
</evidence>
<organism evidence="6 7">
    <name type="scientific">Verruconis gallopava</name>
    <dbReference type="NCBI Taxonomy" id="253628"/>
    <lineage>
        <taxon>Eukaryota</taxon>
        <taxon>Fungi</taxon>
        <taxon>Dikarya</taxon>
        <taxon>Ascomycota</taxon>
        <taxon>Pezizomycotina</taxon>
        <taxon>Dothideomycetes</taxon>
        <taxon>Pleosporomycetidae</taxon>
        <taxon>Venturiales</taxon>
        <taxon>Sympoventuriaceae</taxon>
        <taxon>Verruconis</taxon>
    </lineage>
</organism>
<keyword evidence="2" id="KW-0812">Transmembrane</keyword>
<dbReference type="Pfam" id="PF22786">
    <property type="entry name" value="Tag1_C"/>
    <property type="match status" value="1"/>
</dbReference>
<keyword evidence="7" id="KW-1185">Reference proteome</keyword>
<evidence type="ECO:0000259" key="5">
    <source>
        <dbReference type="Pfam" id="PF26153"/>
    </source>
</evidence>
<dbReference type="InterPro" id="IPR059065">
    <property type="entry name" value="Ig_Tag1-like_4th"/>
</dbReference>
<dbReference type="Pfam" id="PF26174">
    <property type="entry name" value="LEA-2_1"/>
    <property type="match status" value="1"/>
</dbReference>
<dbReference type="EMBL" id="KN847538">
    <property type="protein sequence ID" value="KIW05432.1"/>
    <property type="molecule type" value="Genomic_DNA"/>
</dbReference>
<evidence type="ECO:0000313" key="7">
    <source>
        <dbReference type="Proteomes" id="UP000053259"/>
    </source>
</evidence>
<dbReference type="HOGENOM" id="CLU_006918_0_0_1"/>
<dbReference type="AlphaFoldDB" id="A0A0D1YXK2"/>
<sequence length="883" mass="96412">MADYSTLSQSPSRPRSTASARSSRSRDVVSTESERTPLLPRSDLNDDIGDEWEGGAQARPRSRASSLYQAIQPKVGILVKRWPSFMALLCLVAFTVGIMILGFFVPEIMQEYAVQAKKFELSSISLHEFTANGAKVRVQGEFWMDPSEVKRKSVRDLGVFGTWIAGSVKSSGSIVKVMLPDYGDIILGTAAIPDVKIDIRANKKTEIDIVADLKAGDISGIRKIADDYLSGRAGVLKVHGEASVTLRSGILSLGTQTLSQNLVFPSNNMPKIPGFNITKLMFHEMQLPNGKRAMEADVNVWVQNEYPIDLSIPPLGFGILVDNCFLDQPRILVAEAETPYITINPHVDLNVNISGTIRHLPAELTDACPGSSKSPLDAFLGDYIKGRDTTIYVRGSKSSSPSIPRWVEDLISSITFPIPFKGHTFDKLIRNFSLTNVHFTLPDPFAEPDSPESNPQISALIKAYINLPGEMNFPIGVNRIKANAQVYYKRRKLGHLSLEKWQAANSTRIPPAREEGPALLVESAIKNAPLWIEDREVFADVVQEMIFGDKGVKLGIQAAVDVEMDTALGAMIIREIPAEGDVPIQPISEHNGGLTSGLSPDVGNLEIVETNENGLVLKAEVNFTNPTNYSASIPFARISIEKNGTTIGNAKVENATIVPGQNERQVVTASWQPNLSGNKGITVGRDLISQYISGYNTTLTFRTTRDSIPHQPLLGQALSKLSITIQAPPLTISNPNIPDDDDPQNPDNPHSPENDGPHFIKSATMHLLSSTAVFVLLSPIKTTTLYITSINATAFYQPDDPELKESKVGEILYRGSFAVSPGESESPRLPVNWDLGSVGYEAVRKALGGSLKLRAEADVGIRIEHYELDVWFKGKGIGAHVRL</sequence>
<dbReference type="STRING" id="253628.A0A0D1YXK2"/>
<dbReference type="InterPro" id="IPR055011">
    <property type="entry name" value="Tag1_C"/>
</dbReference>
<dbReference type="VEuPathDB" id="FungiDB:PV09_03942"/>
<dbReference type="RefSeq" id="XP_016215301.1">
    <property type="nucleotide sequence ID" value="XM_016357212.1"/>
</dbReference>
<feature type="compositionally biased region" description="Basic and acidic residues" evidence="1">
    <location>
        <begin position="24"/>
        <end position="35"/>
    </location>
</feature>
<feature type="domain" description="Tag1 C-terminal" evidence="3">
    <location>
        <begin position="471"/>
        <end position="585"/>
    </location>
</feature>
<feature type="region of interest" description="Disordered" evidence="1">
    <location>
        <begin position="1"/>
        <end position="58"/>
    </location>
</feature>
<dbReference type="PANTHER" id="PTHR35895">
    <property type="entry name" value="CHROMOSOME 16, WHOLE GENOME SHOTGUN SEQUENCE"/>
    <property type="match status" value="1"/>
</dbReference>
<evidence type="ECO:0000259" key="4">
    <source>
        <dbReference type="Pfam" id="PF26150"/>
    </source>
</evidence>
<keyword evidence="2" id="KW-1133">Transmembrane helix</keyword>
<reference evidence="6 7" key="1">
    <citation type="submission" date="2015-01" db="EMBL/GenBank/DDBJ databases">
        <title>The Genome Sequence of Ochroconis gallopava CBS43764.</title>
        <authorList>
            <consortium name="The Broad Institute Genomics Platform"/>
            <person name="Cuomo C."/>
            <person name="de Hoog S."/>
            <person name="Gorbushina A."/>
            <person name="Stielow B."/>
            <person name="Teixiera M."/>
            <person name="Abouelleil A."/>
            <person name="Chapman S.B."/>
            <person name="Priest M."/>
            <person name="Young S.K."/>
            <person name="Wortman J."/>
            <person name="Nusbaum C."/>
            <person name="Birren B."/>
        </authorList>
    </citation>
    <scope>NUCLEOTIDE SEQUENCE [LARGE SCALE GENOMIC DNA]</scope>
    <source>
        <strain evidence="6 7">CBS 43764</strain>
    </source>
</reference>
<proteinExistence type="predicted"/>
<name>A0A0D1YXK2_9PEZI</name>
<accession>A0A0D1YXK2</accession>
<keyword evidence="2" id="KW-0472">Membrane</keyword>
<dbReference type="PANTHER" id="PTHR35895:SF3">
    <property type="entry name" value="PRE-RRNA PROCESSING PROTEIN"/>
    <property type="match status" value="1"/>
</dbReference>
<feature type="domain" description="Tag1-like fourth Ig-like" evidence="4">
    <location>
        <begin position="599"/>
        <end position="712"/>
    </location>
</feature>
<evidence type="ECO:0000259" key="3">
    <source>
        <dbReference type="Pfam" id="PF22786"/>
    </source>
</evidence>
<feature type="domain" description="Tag1-like fifth Ig-like" evidence="5">
    <location>
        <begin position="753"/>
        <end position="871"/>
    </location>
</feature>
<feature type="compositionally biased region" description="Low complexity" evidence="1">
    <location>
        <begin position="10"/>
        <end position="22"/>
    </location>
</feature>
<dbReference type="InterPro" id="IPR059066">
    <property type="entry name" value="Ig_Tag1-like_5th"/>
</dbReference>
<evidence type="ECO:0000256" key="1">
    <source>
        <dbReference type="SAM" id="MobiDB-lite"/>
    </source>
</evidence>
<dbReference type="Proteomes" id="UP000053259">
    <property type="component" value="Unassembled WGS sequence"/>
</dbReference>
<dbReference type="OrthoDB" id="5596576at2759"/>
<protein>
    <submittedName>
        <fullName evidence="6">Uncharacterized protein</fullName>
    </submittedName>
</protein>
<dbReference type="Pfam" id="PF26150">
    <property type="entry name" value="LEA-2_4"/>
    <property type="match status" value="1"/>
</dbReference>